<comment type="caution">
    <text evidence="3">The sequence shown here is derived from an EMBL/GenBank/DDBJ whole genome shotgun (WGS) entry which is preliminary data.</text>
</comment>
<dbReference type="EMBL" id="CYRY02046253">
    <property type="protein sequence ID" value="VCX41937.1"/>
    <property type="molecule type" value="Genomic_DNA"/>
</dbReference>
<dbReference type="PANTHER" id="PTHR22978:SF5">
    <property type="entry name" value="PROTEIN BTG4"/>
    <property type="match status" value="1"/>
</dbReference>
<organism evidence="3 4">
    <name type="scientific">Gulo gulo</name>
    <name type="common">Wolverine</name>
    <name type="synonym">Gluton</name>
    <dbReference type="NCBI Taxonomy" id="48420"/>
    <lineage>
        <taxon>Eukaryota</taxon>
        <taxon>Metazoa</taxon>
        <taxon>Chordata</taxon>
        <taxon>Craniata</taxon>
        <taxon>Vertebrata</taxon>
        <taxon>Euteleostomi</taxon>
        <taxon>Mammalia</taxon>
        <taxon>Eutheria</taxon>
        <taxon>Laurasiatheria</taxon>
        <taxon>Carnivora</taxon>
        <taxon>Caniformia</taxon>
        <taxon>Musteloidea</taxon>
        <taxon>Mustelidae</taxon>
        <taxon>Guloninae</taxon>
        <taxon>Gulo</taxon>
    </lineage>
</organism>
<dbReference type="Proteomes" id="UP000269945">
    <property type="component" value="Unassembled WGS sequence"/>
</dbReference>
<protein>
    <recommendedName>
        <fullName evidence="2">Anti-proliferative protein domain-containing protein</fullName>
    </recommendedName>
</protein>
<comment type="similarity">
    <text evidence="1">Belongs to the BTG family.</text>
</comment>
<evidence type="ECO:0000313" key="4">
    <source>
        <dbReference type="Proteomes" id="UP000269945"/>
    </source>
</evidence>
<dbReference type="GO" id="GO:0005634">
    <property type="term" value="C:nucleus"/>
    <property type="evidence" value="ECO:0007669"/>
    <property type="project" value="TreeGrafter"/>
</dbReference>
<name>A0A9X9MC57_GULGU</name>
<evidence type="ECO:0000259" key="2">
    <source>
        <dbReference type="Pfam" id="PF07742"/>
    </source>
</evidence>
<dbReference type="AlphaFoldDB" id="A0A9X9MC57"/>
<dbReference type="PANTHER" id="PTHR22978">
    <property type="entry name" value="B-CELL TRANSLOCATION GENE"/>
    <property type="match status" value="1"/>
</dbReference>
<gene>
    <name evidence="3" type="ORF">BN2614_LOCUS2</name>
</gene>
<sequence>MTLWVDPFEVCCRYGEKNHPFTIASFKGRWEERELSQQISCAVNRATLDYNSGHSSDEESCNKNPQIIPKVSNPKSIYQTLDFYKPSSGTEFAAPDRRRSLGRHCLRHPSLEDERQSAG</sequence>
<accession>A0A9X9MC57</accession>
<keyword evidence="4" id="KW-1185">Reference proteome</keyword>
<feature type="domain" description="Anti-proliferative protein" evidence="2">
    <location>
        <begin position="1"/>
        <end position="22"/>
    </location>
</feature>
<dbReference type="SUPFAM" id="SSF160696">
    <property type="entry name" value="BTG domain-like"/>
    <property type="match status" value="1"/>
</dbReference>
<dbReference type="Pfam" id="PF07742">
    <property type="entry name" value="BTG"/>
    <property type="match status" value="1"/>
</dbReference>
<dbReference type="Gene3D" id="3.90.640.90">
    <property type="entry name" value="Anti-proliferative protein, N-terminal domain"/>
    <property type="match status" value="1"/>
</dbReference>
<dbReference type="InterPro" id="IPR036054">
    <property type="entry name" value="BTG-like_sf"/>
</dbReference>
<reference evidence="3 4" key="1">
    <citation type="submission" date="2018-10" db="EMBL/GenBank/DDBJ databases">
        <authorList>
            <person name="Ekblom R."/>
            <person name="Jareborg N."/>
        </authorList>
    </citation>
    <scope>NUCLEOTIDE SEQUENCE [LARGE SCALE GENOMIC DNA]</scope>
    <source>
        <tissue evidence="3">Muscle</tissue>
    </source>
</reference>
<dbReference type="InterPro" id="IPR002087">
    <property type="entry name" value="Anti_prolifrtn"/>
</dbReference>
<evidence type="ECO:0000256" key="1">
    <source>
        <dbReference type="ARBA" id="ARBA00007989"/>
    </source>
</evidence>
<evidence type="ECO:0000313" key="3">
    <source>
        <dbReference type="EMBL" id="VCX41937.1"/>
    </source>
</evidence>
<dbReference type="GO" id="GO:0005737">
    <property type="term" value="C:cytoplasm"/>
    <property type="evidence" value="ECO:0007669"/>
    <property type="project" value="TreeGrafter"/>
</dbReference>
<proteinExistence type="inferred from homology"/>
<dbReference type="InterPro" id="IPR033332">
    <property type="entry name" value="BTG"/>
</dbReference>